<proteinExistence type="predicted"/>
<evidence type="ECO:0000313" key="2">
    <source>
        <dbReference type="EMBL" id="GEM08320.1"/>
    </source>
</evidence>
<feature type="region of interest" description="Disordered" evidence="1">
    <location>
        <begin position="1"/>
        <end position="59"/>
    </location>
</feature>
<evidence type="ECO:0000256" key="1">
    <source>
        <dbReference type="SAM" id="MobiDB-lite"/>
    </source>
</evidence>
<sequence>MDDDDDEVQIFILPKKGKAPKEVRKRKASSGSPSGASSKRPRSSAIILNPTPTPTPLPPQLKVAALISGLSFRKKSSTTPVEASPTDDLDPLPFGLSGRIVLNPILSRTLTGYATIPTDEADRQFVFRPPPPFPVFSAFPPNAAEKGTDPLPTSLINKFVTIAIDGLSTSVTKELLLRFLYHNQHRLARQPLAIKRSDDVEEEYWEDEEGEYLDFTASFFIAYGSVEDAKLVVDGNNGKMLPNLEGHAHTITACLVRGDFPEQPTAGQLQVARQKELDVGWTWEDTSDEVRKIWWKARDIPYSRICPRYDASADGERTISDEYHAEADRILSRYTMAGHWHNLMNKIPKETAAIYDERRTAWIRWTERSDEEALASGEEESEWPTCVTRATERYLAKLKRDQEEEQAKREGEMQRAERVRIVAAFGGASSLPVPISYWYADSS</sequence>
<feature type="compositionally biased region" description="Basic residues" evidence="1">
    <location>
        <begin position="15"/>
        <end position="28"/>
    </location>
</feature>
<gene>
    <name evidence="2" type="ORF">Rt10032_c05g2337</name>
</gene>
<accession>A0A511KD59</accession>
<evidence type="ECO:0000313" key="3">
    <source>
        <dbReference type="Proteomes" id="UP000321518"/>
    </source>
</evidence>
<reference evidence="2 3" key="1">
    <citation type="submission" date="2019-07" db="EMBL/GenBank/DDBJ databases">
        <title>Rhodotorula toruloides NBRC10032 genome sequencing.</title>
        <authorList>
            <person name="Shida Y."/>
            <person name="Takaku H."/>
            <person name="Ogasawara W."/>
            <person name="Mori K."/>
        </authorList>
    </citation>
    <scope>NUCLEOTIDE SEQUENCE [LARGE SCALE GENOMIC DNA]</scope>
    <source>
        <strain evidence="2 3">NBRC10032</strain>
    </source>
</reference>
<dbReference type="EMBL" id="BJWK01000005">
    <property type="protein sequence ID" value="GEM08320.1"/>
    <property type="molecule type" value="Genomic_DNA"/>
</dbReference>
<dbReference type="Proteomes" id="UP000321518">
    <property type="component" value="Unassembled WGS sequence"/>
</dbReference>
<dbReference type="AlphaFoldDB" id="A0A511KD59"/>
<organism evidence="2 3">
    <name type="scientific">Rhodotorula toruloides</name>
    <name type="common">Yeast</name>
    <name type="synonym">Rhodosporidium toruloides</name>
    <dbReference type="NCBI Taxonomy" id="5286"/>
    <lineage>
        <taxon>Eukaryota</taxon>
        <taxon>Fungi</taxon>
        <taxon>Dikarya</taxon>
        <taxon>Basidiomycota</taxon>
        <taxon>Pucciniomycotina</taxon>
        <taxon>Microbotryomycetes</taxon>
        <taxon>Sporidiobolales</taxon>
        <taxon>Sporidiobolaceae</taxon>
        <taxon>Rhodotorula</taxon>
    </lineage>
</organism>
<protein>
    <submittedName>
        <fullName evidence="2">Uncharacterized protein</fullName>
    </submittedName>
</protein>
<dbReference type="OrthoDB" id="10633928at2759"/>
<feature type="compositionally biased region" description="Low complexity" evidence="1">
    <location>
        <begin position="29"/>
        <end position="38"/>
    </location>
</feature>
<comment type="caution">
    <text evidence="2">The sequence shown here is derived from an EMBL/GenBank/DDBJ whole genome shotgun (WGS) entry which is preliminary data.</text>
</comment>
<name>A0A511KD59_RHOTO</name>